<sequence length="115" mass="12672">MSEDVSAGTCFTFLMGGMQLYLWFDRFTVGTIAWAFYIKRGCVVQAPYMVMGAGLLPSDTSGVVMCQQAMILMGFTVQRLLLLHTSRRAWRRGWWRGIGSGEECGCGLGKAGEGE</sequence>
<feature type="transmembrane region" description="Helical" evidence="1">
    <location>
        <begin position="62"/>
        <end position="82"/>
    </location>
</feature>
<evidence type="ECO:0000256" key="1">
    <source>
        <dbReference type="SAM" id="Phobius"/>
    </source>
</evidence>
<gene>
    <name evidence="2" type="ORF">DM02DRAFT_658976</name>
</gene>
<dbReference type="Proteomes" id="UP000244855">
    <property type="component" value="Unassembled WGS sequence"/>
</dbReference>
<dbReference type="AlphaFoldDB" id="A0A2V1DGH3"/>
<dbReference type="EMBL" id="KZ805457">
    <property type="protein sequence ID" value="PVH96703.1"/>
    <property type="molecule type" value="Genomic_DNA"/>
</dbReference>
<organism evidence="2 3">
    <name type="scientific">Periconia macrospinosa</name>
    <dbReference type="NCBI Taxonomy" id="97972"/>
    <lineage>
        <taxon>Eukaryota</taxon>
        <taxon>Fungi</taxon>
        <taxon>Dikarya</taxon>
        <taxon>Ascomycota</taxon>
        <taxon>Pezizomycotina</taxon>
        <taxon>Dothideomycetes</taxon>
        <taxon>Pleosporomycetidae</taxon>
        <taxon>Pleosporales</taxon>
        <taxon>Massarineae</taxon>
        <taxon>Periconiaceae</taxon>
        <taxon>Periconia</taxon>
    </lineage>
</organism>
<keyword evidence="3" id="KW-1185">Reference proteome</keyword>
<name>A0A2V1DGH3_9PLEO</name>
<proteinExistence type="predicted"/>
<reference evidence="2 3" key="1">
    <citation type="journal article" date="2018" name="Sci. Rep.">
        <title>Comparative genomics provides insights into the lifestyle and reveals functional heterogeneity of dark septate endophytic fungi.</title>
        <authorList>
            <person name="Knapp D.G."/>
            <person name="Nemeth J.B."/>
            <person name="Barry K."/>
            <person name="Hainaut M."/>
            <person name="Henrissat B."/>
            <person name="Johnson J."/>
            <person name="Kuo A."/>
            <person name="Lim J.H.P."/>
            <person name="Lipzen A."/>
            <person name="Nolan M."/>
            <person name="Ohm R.A."/>
            <person name="Tamas L."/>
            <person name="Grigoriev I.V."/>
            <person name="Spatafora J.W."/>
            <person name="Nagy L.G."/>
            <person name="Kovacs G.M."/>
        </authorList>
    </citation>
    <scope>NUCLEOTIDE SEQUENCE [LARGE SCALE GENOMIC DNA]</scope>
    <source>
        <strain evidence="2 3">DSE2036</strain>
    </source>
</reference>
<feature type="transmembrane region" description="Helical" evidence="1">
    <location>
        <begin position="6"/>
        <end position="24"/>
    </location>
</feature>
<keyword evidence="1" id="KW-1133">Transmembrane helix</keyword>
<evidence type="ECO:0000313" key="2">
    <source>
        <dbReference type="EMBL" id="PVH96703.1"/>
    </source>
</evidence>
<keyword evidence="1" id="KW-0812">Transmembrane</keyword>
<protein>
    <submittedName>
        <fullName evidence="2">Uncharacterized protein</fullName>
    </submittedName>
</protein>
<evidence type="ECO:0000313" key="3">
    <source>
        <dbReference type="Proteomes" id="UP000244855"/>
    </source>
</evidence>
<keyword evidence="1" id="KW-0472">Membrane</keyword>
<accession>A0A2V1DGH3</accession>
<feature type="transmembrane region" description="Helical" evidence="1">
    <location>
        <begin position="36"/>
        <end position="56"/>
    </location>
</feature>